<feature type="transmembrane region" description="Helical" evidence="5">
    <location>
        <begin position="134"/>
        <end position="155"/>
    </location>
</feature>
<protein>
    <submittedName>
        <fullName evidence="7">Unannotated protein</fullName>
    </submittedName>
</protein>
<feature type="transmembrane region" description="Helical" evidence="5">
    <location>
        <begin position="20"/>
        <end position="41"/>
    </location>
</feature>
<feature type="transmembrane region" description="Helical" evidence="5">
    <location>
        <begin position="75"/>
        <end position="93"/>
    </location>
</feature>
<proteinExistence type="predicted"/>
<keyword evidence="2 5" id="KW-0812">Transmembrane</keyword>
<evidence type="ECO:0000256" key="2">
    <source>
        <dbReference type="ARBA" id="ARBA00022692"/>
    </source>
</evidence>
<reference evidence="7" key="1">
    <citation type="submission" date="2020-05" db="EMBL/GenBank/DDBJ databases">
        <authorList>
            <person name="Chiriac C."/>
            <person name="Salcher M."/>
            <person name="Ghai R."/>
            <person name="Kavagutti S V."/>
        </authorList>
    </citation>
    <scope>NUCLEOTIDE SEQUENCE</scope>
</reference>
<evidence type="ECO:0000256" key="5">
    <source>
        <dbReference type="SAM" id="Phobius"/>
    </source>
</evidence>
<sequence>MSTPGFAAPHPVTRERSLAIFGQVMGLVAITCVFAAAGAYIGRDITGLSSLLPWVAAMACLIGLNVANSKGMQQLALILLFAVGLLLGIAIGYTVNYYTTTDPSVVYQAVGATALFVGALGAGGYAIRKDLSFLYRFAFFALLGLIVFGIVTLFVSMPGGSMIYAFFGLAIFGLFVVLDFNRLRRAGQQEVIPLAAGIFLTVFNVFLFFLQIFGGNR</sequence>
<feature type="transmembrane region" description="Helical" evidence="5">
    <location>
        <begin position="192"/>
        <end position="213"/>
    </location>
</feature>
<gene>
    <name evidence="6" type="ORF">UFOPK3522_01279</name>
    <name evidence="7" type="ORF">UFOPK4175_00009</name>
</gene>
<evidence type="ECO:0000313" key="7">
    <source>
        <dbReference type="EMBL" id="CAB5027275.1"/>
    </source>
</evidence>
<dbReference type="InterPro" id="IPR006214">
    <property type="entry name" value="Bax_inhibitor_1-related"/>
</dbReference>
<evidence type="ECO:0000256" key="1">
    <source>
        <dbReference type="ARBA" id="ARBA00004141"/>
    </source>
</evidence>
<dbReference type="PANTHER" id="PTHR23291:SF50">
    <property type="entry name" value="PROTEIN LIFEGUARD 4"/>
    <property type="match status" value="1"/>
</dbReference>
<dbReference type="GO" id="GO:0005886">
    <property type="term" value="C:plasma membrane"/>
    <property type="evidence" value="ECO:0007669"/>
    <property type="project" value="TreeGrafter"/>
</dbReference>
<keyword evidence="4 5" id="KW-0472">Membrane</keyword>
<accession>A0A6J7REQ5</accession>
<keyword evidence="3 5" id="KW-1133">Transmembrane helix</keyword>
<dbReference type="EMBL" id="CAESAO010000128">
    <property type="protein sequence ID" value="CAB4346156.1"/>
    <property type="molecule type" value="Genomic_DNA"/>
</dbReference>
<evidence type="ECO:0000256" key="3">
    <source>
        <dbReference type="ARBA" id="ARBA00022989"/>
    </source>
</evidence>
<dbReference type="PANTHER" id="PTHR23291">
    <property type="entry name" value="BAX INHIBITOR-RELATED"/>
    <property type="match status" value="1"/>
</dbReference>
<organism evidence="7">
    <name type="scientific">freshwater metagenome</name>
    <dbReference type="NCBI Taxonomy" id="449393"/>
    <lineage>
        <taxon>unclassified sequences</taxon>
        <taxon>metagenomes</taxon>
        <taxon>ecological metagenomes</taxon>
    </lineage>
</organism>
<dbReference type="AlphaFoldDB" id="A0A6J7REQ5"/>
<feature type="transmembrane region" description="Helical" evidence="5">
    <location>
        <begin position="105"/>
        <end position="127"/>
    </location>
</feature>
<evidence type="ECO:0000313" key="6">
    <source>
        <dbReference type="EMBL" id="CAB4346156.1"/>
    </source>
</evidence>
<name>A0A6J7REQ5_9ZZZZ</name>
<evidence type="ECO:0000256" key="4">
    <source>
        <dbReference type="ARBA" id="ARBA00023136"/>
    </source>
</evidence>
<dbReference type="EMBL" id="CAFBPX010000001">
    <property type="protein sequence ID" value="CAB5027275.1"/>
    <property type="molecule type" value="Genomic_DNA"/>
</dbReference>
<dbReference type="Pfam" id="PF01027">
    <property type="entry name" value="Bax1-I"/>
    <property type="match status" value="1"/>
</dbReference>
<feature type="transmembrane region" description="Helical" evidence="5">
    <location>
        <begin position="47"/>
        <end position="68"/>
    </location>
</feature>
<feature type="transmembrane region" description="Helical" evidence="5">
    <location>
        <begin position="161"/>
        <end position="180"/>
    </location>
</feature>
<comment type="subcellular location">
    <subcellularLocation>
        <location evidence="1">Membrane</location>
        <topology evidence="1">Multi-pass membrane protein</topology>
    </subcellularLocation>
</comment>